<dbReference type="OrthoDB" id="9768004at2"/>
<keyword evidence="2" id="KW-0408">Iron</keyword>
<dbReference type="InterPro" id="IPR005532">
    <property type="entry name" value="SUMF_dom"/>
</dbReference>
<dbReference type="GO" id="GO:0052699">
    <property type="term" value="P:ergothioneine biosynthetic process"/>
    <property type="evidence" value="ECO:0007669"/>
    <property type="project" value="InterPro"/>
</dbReference>
<dbReference type="SUPFAM" id="SSF56436">
    <property type="entry name" value="C-type lectin-like"/>
    <property type="match status" value="1"/>
</dbReference>
<comment type="pathway">
    <text evidence="3">Amino-acid biosynthesis; ergothioneine biosynthesis.</text>
</comment>
<dbReference type="eggNOG" id="COG1262">
    <property type="taxonomic scope" value="Bacteria"/>
</dbReference>
<dbReference type="NCBIfam" id="TIGR03440">
    <property type="entry name" value="egtB_TIGR03440"/>
    <property type="match status" value="1"/>
</dbReference>
<evidence type="ECO:0000259" key="5">
    <source>
        <dbReference type="Pfam" id="PF12867"/>
    </source>
</evidence>
<dbReference type="PANTHER" id="PTHR23150:SF36">
    <property type="entry name" value="HERCYNINE OXYGENASE"/>
    <property type="match status" value="1"/>
</dbReference>
<dbReference type="STRING" id="743721.Psesu_3025"/>
<feature type="domain" description="Sulfatase-modifying factor enzyme-like" evidence="4">
    <location>
        <begin position="198"/>
        <end position="331"/>
    </location>
</feature>
<evidence type="ECO:0000256" key="2">
    <source>
        <dbReference type="ARBA" id="ARBA00023004"/>
    </source>
</evidence>
<dbReference type="InterPro" id="IPR051043">
    <property type="entry name" value="Sulfatase_Mod_Factor_Kinase"/>
</dbReference>
<feature type="domain" description="Sulfatase-modifying factor enzyme-like" evidence="4">
    <location>
        <begin position="344"/>
        <end position="427"/>
    </location>
</feature>
<evidence type="ECO:0000313" key="6">
    <source>
        <dbReference type="EMBL" id="ADV28848.1"/>
    </source>
</evidence>
<dbReference type="Proteomes" id="UP000008632">
    <property type="component" value="Chromosome"/>
</dbReference>
<dbReference type="RefSeq" id="WP_013536673.1">
    <property type="nucleotide sequence ID" value="NC_014924.1"/>
</dbReference>
<dbReference type="PANTHER" id="PTHR23150">
    <property type="entry name" value="SULFATASE MODIFYING FACTOR 1, 2"/>
    <property type="match status" value="1"/>
</dbReference>
<protein>
    <recommendedName>
        <fullName evidence="8">Ergothioneine biosynthesis protein EgtB</fullName>
    </recommendedName>
</protein>
<organism evidence="6 7">
    <name type="scientific">Pseudoxanthomonas suwonensis (strain 11-1)</name>
    <dbReference type="NCBI Taxonomy" id="743721"/>
    <lineage>
        <taxon>Bacteria</taxon>
        <taxon>Pseudomonadati</taxon>
        <taxon>Pseudomonadota</taxon>
        <taxon>Gammaproteobacteria</taxon>
        <taxon>Lysobacterales</taxon>
        <taxon>Lysobacteraceae</taxon>
        <taxon>Pseudoxanthomonas</taxon>
    </lineage>
</organism>
<reference evidence="6 7" key="1">
    <citation type="submission" date="2011-01" db="EMBL/GenBank/DDBJ databases">
        <title>Complete sequence of Pseudoxanthomonas suwonensis 11-1.</title>
        <authorList>
            <consortium name="US DOE Joint Genome Institute"/>
            <person name="Lucas S."/>
            <person name="Copeland A."/>
            <person name="Lapidus A."/>
            <person name="Cheng J.-F."/>
            <person name="Goodwin L."/>
            <person name="Pitluck S."/>
            <person name="Teshima H."/>
            <person name="Detter J.C."/>
            <person name="Han C."/>
            <person name="Tapia R."/>
            <person name="Land M."/>
            <person name="Hauser L."/>
            <person name="Kyrpides N."/>
            <person name="Ivanova N."/>
            <person name="Ovchinnikova G."/>
            <person name="Siebers A.K."/>
            <person name="Allgaier M."/>
            <person name="Thelen M.P."/>
            <person name="Hugenholtz P."/>
            <person name="Gladden J."/>
            <person name="Woyke T."/>
        </authorList>
    </citation>
    <scope>NUCLEOTIDE SEQUENCE [LARGE SCALE GENOMIC DNA]</scope>
    <source>
        <strain evidence="7">11-1</strain>
    </source>
</reference>
<dbReference type="Pfam" id="PF03781">
    <property type="entry name" value="FGE-sulfatase"/>
    <property type="match status" value="2"/>
</dbReference>
<proteinExistence type="predicted"/>
<dbReference type="InterPro" id="IPR016187">
    <property type="entry name" value="CTDL_fold"/>
</dbReference>
<sequence length="428" mass="48054">MDLALSVAPPARHLQAAAARYAGVRAATVDLAAPLSPEDAMLQSMEDASPAKWHLGHTTWFFEHFVLAPAGMEPLQPQWHYLFNSYYDSAGPRQPRPRRGLLSRPSLEAVLAWREAVDARVMRALKAGSLDVPQLRRLELGLNHEQQHQELLLTDIKHALWSQPLRPAYRSDLPDPAAAPTETLPMDWSAVPEQLAAMGVPAWPQAPDFAYDNESPPHRVLLPAHALASRPVSNAEYRQFVEDGGYRDPRLWLSDGWARVQAEGWERPLYWEPGLEQAFTLGGMRTLPPHAPVSHVSYYEADAFARWAGARLPTEAEWEHAARRQPPDGHYADCGMLEPCPTRPAAGPGPLQLFGDVWEWTSRAYLAYPGFRPWQDDTGEYNAKFMSGQFVLRGGSCATPRGHMRASYRNFFPPHARWQFAGLRLARD</sequence>
<dbReference type="Pfam" id="PF12867">
    <property type="entry name" value="DinB_2"/>
    <property type="match status" value="1"/>
</dbReference>
<gene>
    <name evidence="6" type="ordered locus">Psesu_3025</name>
</gene>
<dbReference type="AlphaFoldDB" id="E6WXI2"/>
<dbReference type="KEGG" id="psu:Psesu_3025"/>
<evidence type="ECO:0000256" key="1">
    <source>
        <dbReference type="ARBA" id="ARBA00023002"/>
    </source>
</evidence>
<keyword evidence="7" id="KW-1185">Reference proteome</keyword>
<evidence type="ECO:0008006" key="8">
    <source>
        <dbReference type="Google" id="ProtNLM"/>
    </source>
</evidence>
<dbReference type="InterPro" id="IPR034660">
    <property type="entry name" value="DinB/YfiT-like"/>
</dbReference>
<dbReference type="SUPFAM" id="SSF109854">
    <property type="entry name" value="DinB/YfiT-like putative metalloenzymes"/>
    <property type="match status" value="1"/>
</dbReference>
<dbReference type="InterPro" id="IPR042095">
    <property type="entry name" value="SUMF_sf"/>
</dbReference>
<feature type="domain" description="DinB-like" evidence="5">
    <location>
        <begin position="23"/>
        <end position="150"/>
    </location>
</feature>
<dbReference type="InterPro" id="IPR017806">
    <property type="entry name" value="EgtB"/>
</dbReference>
<evidence type="ECO:0000313" key="7">
    <source>
        <dbReference type="Proteomes" id="UP000008632"/>
    </source>
</evidence>
<dbReference type="EMBL" id="CP002446">
    <property type="protein sequence ID" value="ADV28848.1"/>
    <property type="molecule type" value="Genomic_DNA"/>
</dbReference>
<evidence type="ECO:0000259" key="4">
    <source>
        <dbReference type="Pfam" id="PF03781"/>
    </source>
</evidence>
<dbReference type="Gene3D" id="3.90.1580.10">
    <property type="entry name" value="paralog of FGE (formylglycine-generating enzyme)"/>
    <property type="match status" value="1"/>
</dbReference>
<evidence type="ECO:0000256" key="3">
    <source>
        <dbReference type="ARBA" id="ARBA00037882"/>
    </source>
</evidence>
<keyword evidence="1" id="KW-0560">Oxidoreductase</keyword>
<name>E6WXI2_PSEUU</name>
<dbReference type="InterPro" id="IPR024775">
    <property type="entry name" value="DinB-like"/>
</dbReference>
<accession>E6WXI2</accession>
<dbReference type="HOGENOM" id="CLU_012431_9_0_6"/>